<accession>A0A395V809</accession>
<dbReference type="InterPro" id="IPR000160">
    <property type="entry name" value="GGDEF_dom"/>
</dbReference>
<dbReference type="Proteomes" id="UP000266172">
    <property type="component" value="Unassembled WGS sequence"/>
</dbReference>
<dbReference type="CDD" id="cd01949">
    <property type="entry name" value="GGDEF"/>
    <property type="match status" value="1"/>
</dbReference>
<evidence type="ECO:0000256" key="1">
    <source>
        <dbReference type="ARBA" id="ARBA00023015"/>
    </source>
</evidence>
<keyword evidence="2" id="KW-0238">DNA-binding</keyword>
<evidence type="ECO:0000256" key="3">
    <source>
        <dbReference type="ARBA" id="ARBA00023163"/>
    </source>
</evidence>
<dbReference type="PANTHER" id="PTHR30146">
    <property type="entry name" value="LACI-RELATED TRANSCRIPTIONAL REPRESSOR"/>
    <property type="match status" value="1"/>
</dbReference>
<dbReference type="GO" id="GO:0000976">
    <property type="term" value="F:transcription cis-regulatory region binding"/>
    <property type="evidence" value="ECO:0007669"/>
    <property type="project" value="TreeGrafter"/>
</dbReference>
<evidence type="ECO:0000259" key="4">
    <source>
        <dbReference type="PROSITE" id="PS50887"/>
    </source>
</evidence>
<evidence type="ECO:0000313" key="6">
    <source>
        <dbReference type="Proteomes" id="UP000266172"/>
    </source>
</evidence>
<feature type="domain" description="GGDEF" evidence="4">
    <location>
        <begin position="509"/>
        <end position="638"/>
    </location>
</feature>
<dbReference type="PROSITE" id="PS50887">
    <property type="entry name" value="GGDEF"/>
    <property type="match status" value="1"/>
</dbReference>
<dbReference type="SUPFAM" id="SSF53822">
    <property type="entry name" value="Periplasmic binding protein-like I"/>
    <property type="match status" value="1"/>
</dbReference>
<evidence type="ECO:0000313" key="5">
    <source>
        <dbReference type="EMBL" id="RGS41280.1"/>
    </source>
</evidence>
<dbReference type="InterPro" id="IPR028082">
    <property type="entry name" value="Peripla_BP_I"/>
</dbReference>
<name>A0A395V809_9FIRM</name>
<dbReference type="Pfam" id="PF13377">
    <property type="entry name" value="Peripla_BP_3"/>
    <property type="match status" value="1"/>
</dbReference>
<dbReference type="InterPro" id="IPR046335">
    <property type="entry name" value="LacI/GalR-like_sensor"/>
</dbReference>
<dbReference type="EMBL" id="QRVL01000003">
    <property type="protein sequence ID" value="RGS41280.1"/>
    <property type="molecule type" value="Genomic_DNA"/>
</dbReference>
<gene>
    <name evidence="5" type="ORF">DWX93_06400</name>
</gene>
<dbReference type="AlphaFoldDB" id="A0A395V809"/>
<organism evidence="5 6">
    <name type="scientific">Roseburia hominis</name>
    <dbReference type="NCBI Taxonomy" id="301301"/>
    <lineage>
        <taxon>Bacteria</taxon>
        <taxon>Bacillati</taxon>
        <taxon>Bacillota</taxon>
        <taxon>Clostridia</taxon>
        <taxon>Lachnospirales</taxon>
        <taxon>Lachnospiraceae</taxon>
        <taxon>Roseburia</taxon>
    </lineage>
</organism>
<keyword evidence="3" id="KW-0804">Transcription</keyword>
<sequence>MKKIALIMDGWKRFFTYAWPAGVLERIRETNEDVNLYIFNSSGDWSRDEDYNIGEYNIYRLPDLNDFDGIIVDLNNIRYSEVREYVISSAKATGKPVISIANEIADFYYVGIDNYSAMQEMMAHLYEVHGCRRFWYVMGPDDNYESNRRVAALRDFSETHGILWDARDLYCESYEYKCGVHGFEKLLTLHGKLPDAIICANDNIAVGVCETAAAHGYKAPDDFLVTGFDNFDKASYYSPHITTVGHIREQVGYRCADILLRLWRGETVPRFNYTGHQCIFWESCGCDAGIAVDQAEHSRAQIVYGIETDEFEEQVLSLEYELLQCETVREMSRWIPKCIPAMRCDAMYLIMDEHMNDFRELSDYYDRHLIEDEEFCVHGYPEKMQMEFAYEDGVVKESKETVVEGIFPTFDYAEGGKDFLFLPLHFREHTVGYFVIRNAVYLMEKQYLFQVINVLTSAMENLHKKERLAYLNQVLSELYVKDAMTGMYNRLGYQKLACRMFEKKKQTGKNLSIIFMDMDRLKSINDEFGHIYGDWAIKTIASAILKYIPEGAVAVRSGGDEFLVVLEQTADAEIGKIIGEIREEIRERSAEMKLPFPLTVSAGCVHTDMTTGRDLDDYVREADAIMYEEKTEKKANRT</sequence>
<dbReference type="SMART" id="SM00267">
    <property type="entry name" value="GGDEF"/>
    <property type="match status" value="1"/>
</dbReference>
<evidence type="ECO:0000256" key="2">
    <source>
        <dbReference type="ARBA" id="ARBA00023125"/>
    </source>
</evidence>
<dbReference type="GO" id="GO:0003700">
    <property type="term" value="F:DNA-binding transcription factor activity"/>
    <property type="evidence" value="ECO:0007669"/>
    <property type="project" value="TreeGrafter"/>
</dbReference>
<dbReference type="InterPro" id="IPR043128">
    <property type="entry name" value="Rev_trsase/Diguanyl_cyclase"/>
</dbReference>
<dbReference type="PANTHER" id="PTHR30146:SF24">
    <property type="entry name" value="XYLOSE OPERON REGULATORY PROTEIN"/>
    <property type="match status" value="1"/>
</dbReference>
<reference evidence="5 6" key="1">
    <citation type="submission" date="2018-08" db="EMBL/GenBank/DDBJ databases">
        <title>A genome reference for cultivated species of the human gut microbiota.</title>
        <authorList>
            <person name="Zou Y."/>
            <person name="Xue W."/>
            <person name="Luo G."/>
        </authorList>
    </citation>
    <scope>NUCLEOTIDE SEQUENCE [LARGE SCALE GENOMIC DNA]</scope>
    <source>
        <strain evidence="5 6">AF22-12AC</strain>
    </source>
</reference>
<comment type="caution">
    <text evidence="5">The sequence shown here is derived from an EMBL/GenBank/DDBJ whole genome shotgun (WGS) entry which is preliminary data.</text>
</comment>
<dbReference type="Pfam" id="PF00990">
    <property type="entry name" value="GGDEF"/>
    <property type="match status" value="1"/>
</dbReference>
<protein>
    <submittedName>
        <fullName evidence="5">GGDEF domain-containing protein</fullName>
    </submittedName>
</protein>
<dbReference type="SUPFAM" id="SSF55073">
    <property type="entry name" value="Nucleotide cyclase"/>
    <property type="match status" value="1"/>
</dbReference>
<dbReference type="Gene3D" id="3.30.70.270">
    <property type="match status" value="1"/>
</dbReference>
<dbReference type="NCBIfam" id="TIGR00254">
    <property type="entry name" value="GGDEF"/>
    <property type="match status" value="1"/>
</dbReference>
<keyword evidence="1" id="KW-0805">Transcription regulation</keyword>
<dbReference type="InterPro" id="IPR029787">
    <property type="entry name" value="Nucleotide_cyclase"/>
</dbReference>
<dbReference type="RefSeq" id="WP_118097046.1">
    <property type="nucleotide sequence ID" value="NZ_QRVL01000003.1"/>
</dbReference>
<proteinExistence type="predicted"/>
<dbReference type="Gene3D" id="3.40.50.2300">
    <property type="match status" value="2"/>
</dbReference>
<dbReference type="CDD" id="cd06267">
    <property type="entry name" value="PBP1_LacI_sugar_binding-like"/>
    <property type="match status" value="1"/>
</dbReference>